<dbReference type="InterPro" id="IPR053171">
    <property type="entry name" value="Viral_Tip_Attach_Protein"/>
</dbReference>
<dbReference type="EMBL" id="JAFHKU010000090">
    <property type="protein sequence ID" value="MBN3556928.1"/>
    <property type="molecule type" value="Genomic_DNA"/>
</dbReference>
<comment type="caution">
    <text evidence="4">The sequence shown here is derived from an EMBL/GenBank/DDBJ whole genome shotgun (WGS) entry which is preliminary data.</text>
</comment>
<evidence type="ECO:0000313" key="4">
    <source>
        <dbReference type="EMBL" id="MBN3556928.1"/>
    </source>
</evidence>
<evidence type="ECO:0000313" key="3">
    <source>
        <dbReference type="EMBL" id="MBB4611486.1"/>
    </source>
</evidence>
<dbReference type="RefSeq" id="WP_184106803.1">
    <property type="nucleotide sequence ID" value="NZ_JACHNX010000031.1"/>
</dbReference>
<evidence type="ECO:0000259" key="2">
    <source>
        <dbReference type="Pfam" id="PF09327"/>
    </source>
</evidence>
<dbReference type="Proteomes" id="UP000704529">
    <property type="component" value="Unassembled WGS sequence"/>
</dbReference>
<keyword evidence="1" id="KW-0472">Membrane</keyword>
<reference evidence="4" key="2">
    <citation type="submission" date="2021-01" db="EMBL/GenBank/DDBJ databases">
        <title>Genome Sequencing of Type Strains.</title>
        <authorList>
            <person name="Lemaire J.F."/>
            <person name="Inderbitzin P."/>
            <person name="Collins S.B."/>
            <person name="Wespe N."/>
            <person name="Knight-Connoni V."/>
        </authorList>
    </citation>
    <scope>NUCLEOTIDE SEQUENCE</scope>
    <source>
        <strain evidence="4">DSM 14562</strain>
    </source>
</reference>
<accession>A0AA40ZYY5</accession>
<feature type="transmembrane region" description="Helical" evidence="1">
    <location>
        <begin position="7"/>
        <end position="34"/>
    </location>
</feature>
<keyword evidence="1" id="KW-1133">Transmembrane helix</keyword>
<dbReference type="AlphaFoldDB" id="A0AA40ZYY5"/>
<evidence type="ECO:0000313" key="6">
    <source>
        <dbReference type="Proteomes" id="UP000704529"/>
    </source>
</evidence>
<dbReference type="Proteomes" id="UP000584663">
    <property type="component" value="Unassembled WGS sequence"/>
</dbReference>
<keyword evidence="5" id="KW-1185">Reference proteome</keyword>
<protein>
    <submittedName>
        <fullName evidence="4">DUF1983 domain-containing protein</fullName>
    </submittedName>
</protein>
<dbReference type="InterPro" id="IPR015406">
    <property type="entry name" value="GpJ_CSF"/>
</dbReference>
<feature type="domain" description="Tip attachment protein J central straight fiber" evidence="2">
    <location>
        <begin position="806"/>
        <end position="863"/>
    </location>
</feature>
<sequence>MAKAIKIAGAVVVGAGLILATGGIAAGFTLGAALGAGSGVLGLSIGGLILAGSTIATLGSALDRPKVPQVQSDRLYAQLNPREFRKTVLGQTAMPVDVRHEEWEGTNQEWCRWIVGHASHGIDGVEEIWFGTELAWSATTGVTAKYRGYFFVDAVVLEGSPANALALSNQWNGTRRLTGCAYSAWRFKTTGNTKKAESPFSGGPPNRITVIGRGAKLYDPRRDSTVPGGNGPMRADDQSTWRFVTDDGVTIGENLPLQILRMALGSRIRNPVTGELRLATGSGVPKRRINMASFIVAANLADEQVNRSAGGTEPRYHGACVLSEGDEPRTWYEMLCAACNARFRDTGGKLSIDIAHNDFAAAATDDGLTTDDVVGPHRWEPDASLDAIPNIVRGKYVDASAPSLYQLIDYPEIRISSLDGVDRILPLDLGAVESVSQAQRVAKQALQRKQYPRTFTAPFDIRAWKYPVGALVPFTYAPLSFKRVLFRVREQELGQDGQCVMTLSYEHPSFYAWDADDRAPVMAADPIVYDASNNPLILAIADAAKTAEWSNVSGTEGVVKDIKNAGDKADAVTANLVGRRLTGLLQSAIDGQAALNIDYGSAAISAASALAKQNLVAIQTLGTRIEEDGSKVAESFQQLTSRLDDNEKKVAGINVKGEVEAGMTQLRRTIANANFASFEAVDKRIANFGEAVSAWQVKEEKARVDANSAVIKSVDDIGARVSQEGLDRQASIKDLREVLIDKDGNLIAQRIQNLGTRVTVILNGETVTLESAIQTVDKSYRTATGTVAESVKKLTARLDNVGDATLEQSMKAVADKIKGLSAEYTLKVQTTQNGKKYVAGMGIAIDNGVSAFAISTDAFTVVLPDGSDRQLIHADKDGVYMPNVRVDTLKAKSIDTPALADYAIRRSYSAELAGNVPLPASDGGRVRYLTLGVTKQLADSSIRIECNFAPRPGRDYAGYFVFGRTTDGQDVVMDTKWYWVASCVINGFRSVRMPVYYGRVFAGLPAGSHSFWIDFVAYGGGNDQGFMEAGSNFYVEEIKV</sequence>
<evidence type="ECO:0000256" key="1">
    <source>
        <dbReference type="SAM" id="Phobius"/>
    </source>
</evidence>
<name>A0AA40ZYY5_9SPHN</name>
<proteinExistence type="predicted"/>
<dbReference type="PANTHER" id="PTHR36251:SF2">
    <property type="entry name" value="GIFSY-2 PROPHAGE HOST SPECIFICITY PROTEIN J, PHAGE LAMBDA"/>
    <property type="match status" value="1"/>
</dbReference>
<evidence type="ECO:0000313" key="5">
    <source>
        <dbReference type="Proteomes" id="UP000584663"/>
    </source>
</evidence>
<keyword evidence="1" id="KW-0812">Transmembrane</keyword>
<dbReference type="PANTHER" id="PTHR36251">
    <property type="entry name" value="FELS-1 PROPHAGE HOST SPECIFICITY PROTEIN-RELATED"/>
    <property type="match status" value="1"/>
</dbReference>
<organism evidence="4 6">
    <name type="scientific">Sphingomonas yabuuchiae</name>
    <dbReference type="NCBI Taxonomy" id="172044"/>
    <lineage>
        <taxon>Bacteria</taxon>
        <taxon>Pseudomonadati</taxon>
        <taxon>Pseudomonadota</taxon>
        <taxon>Alphaproteobacteria</taxon>
        <taxon>Sphingomonadales</taxon>
        <taxon>Sphingomonadaceae</taxon>
        <taxon>Sphingomonas</taxon>
    </lineage>
</organism>
<dbReference type="EMBL" id="JACHNX010000031">
    <property type="protein sequence ID" value="MBB4611486.1"/>
    <property type="molecule type" value="Genomic_DNA"/>
</dbReference>
<gene>
    <name evidence="3" type="ORF">GGQ89_003734</name>
    <name evidence="4" type="ORF">JYA60_01605</name>
</gene>
<dbReference type="Pfam" id="PF09327">
    <property type="entry name" value="Phage_Tail_Tip"/>
    <property type="match status" value="1"/>
</dbReference>
<reference evidence="3 5" key="1">
    <citation type="submission" date="2020-08" db="EMBL/GenBank/DDBJ databases">
        <title>Genomic Encyclopedia of Type Strains, Phase IV (KMG-IV): sequencing the most valuable type-strain genomes for metagenomic binning, comparative biology and taxonomic classification.</title>
        <authorList>
            <person name="Goeker M."/>
        </authorList>
    </citation>
    <scope>NUCLEOTIDE SEQUENCE [LARGE SCALE GENOMIC DNA]</scope>
    <source>
        <strain evidence="3 5">DSM 14562</strain>
    </source>
</reference>